<dbReference type="AlphaFoldDB" id="A0A368JI20"/>
<reference evidence="3 4" key="1">
    <citation type="submission" date="2018-07" db="EMBL/GenBank/DDBJ databases">
        <title>Genome analysis of Larkinella rosea.</title>
        <authorList>
            <person name="Zhou Z."/>
            <person name="Wang G."/>
        </authorList>
    </citation>
    <scope>NUCLEOTIDE SEQUENCE [LARGE SCALE GENOMIC DNA]</scope>
    <source>
        <strain evidence="4">zzj9</strain>
    </source>
</reference>
<protein>
    <submittedName>
        <fullName evidence="3">HEPN domain-containing protein</fullName>
    </submittedName>
</protein>
<name>A0A368JI20_9BACT</name>
<keyword evidence="4" id="KW-1185">Reference proteome</keyword>
<accession>A0A368JI20</accession>
<evidence type="ECO:0000313" key="3">
    <source>
        <dbReference type="EMBL" id="RCR66935.1"/>
    </source>
</evidence>
<dbReference type="EMBL" id="QOWE01000023">
    <property type="protein sequence ID" value="RCR66935.1"/>
    <property type="molecule type" value="Genomic_DNA"/>
</dbReference>
<evidence type="ECO:0000259" key="2">
    <source>
        <dbReference type="Pfam" id="PF05168"/>
    </source>
</evidence>
<sequence>MTQEGIRIKSHSGAKHMLDLHFVKTGKLSVELGKFYGDLFNARQGSDYEDFIYFTSEAIMPLLDKTNQFIIAVRALLI</sequence>
<dbReference type="PANTHER" id="PTHR36565:SF1">
    <property type="entry name" value="UPF0332 PROTEIN TM_1000"/>
    <property type="match status" value="1"/>
</dbReference>
<dbReference type="Proteomes" id="UP000253383">
    <property type="component" value="Unassembled WGS sequence"/>
</dbReference>
<dbReference type="Gene3D" id="1.20.120.330">
    <property type="entry name" value="Nucleotidyltransferases domain 2"/>
    <property type="match status" value="1"/>
</dbReference>
<evidence type="ECO:0000313" key="4">
    <source>
        <dbReference type="Proteomes" id="UP000253383"/>
    </source>
</evidence>
<organism evidence="3 4">
    <name type="scientific">Larkinella punicea</name>
    <dbReference type="NCBI Taxonomy" id="2315727"/>
    <lineage>
        <taxon>Bacteria</taxon>
        <taxon>Pseudomonadati</taxon>
        <taxon>Bacteroidota</taxon>
        <taxon>Cytophagia</taxon>
        <taxon>Cytophagales</taxon>
        <taxon>Spirosomataceae</taxon>
        <taxon>Larkinella</taxon>
    </lineage>
</organism>
<proteinExistence type="inferred from homology"/>
<comment type="caution">
    <text evidence="3">The sequence shown here is derived from an EMBL/GenBank/DDBJ whole genome shotgun (WGS) entry which is preliminary data.</text>
</comment>
<evidence type="ECO:0000256" key="1">
    <source>
        <dbReference type="ARBA" id="ARBA00038248"/>
    </source>
</evidence>
<dbReference type="Pfam" id="PF05168">
    <property type="entry name" value="HEPN"/>
    <property type="match status" value="1"/>
</dbReference>
<dbReference type="InterPro" id="IPR007842">
    <property type="entry name" value="HEPN_dom"/>
</dbReference>
<dbReference type="OrthoDB" id="1494057at2"/>
<gene>
    <name evidence="3" type="ORF">DUE52_24355</name>
</gene>
<comment type="similarity">
    <text evidence="1">Belongs to the UPF0332 family.</text>
</comment>
<dbReference type="PANTHER" id="PTHR36565">
    <property type="entry name" value="UPF0332 PROTEIN TM_1000"/>
    <property type="match status" value="1"/>
</dbReference>
<feature type="domain" description="HEPN" evidence="2">
    <location>
        <begin position="3"/>
        <end position="74"/>
    </location>
</feature>
<dbReference type="InterPro" id="IPR052226">
    <property type="entry name" value="UPF0332_toxin"/>
</dbReference>